<comment type="subcellular location">
    <subcellularLocation>
        <location evidence="1">Cell inner membrane</location>
        <topology evidence="1">Multi-pass membrane protein</topology>
    </subcellularLocation>
</comment>
<evidence type="ECO:0000256" key="6">
    <source>
        <dbReference type="PROSITE-ProRule" id="PRU00284"/>
    </source>
</evidence>
<evidence type="ECO:0000313" key="11">
    <source>
        <dbReference type="Proteomes" id="UP000000260"/>
    </source>
</evidence>
<dbReference type="FunFam" id="1.10.287.950:FF:000001">
    <property type="entry name" value="Methyl-accepting chemotaxis sensory transducer"/>
    <property type="match status" value="1"/>
</dbReference>
<keyword evidence="10" id="KW-0614">Plasmid</keyword>
<proteinExistence type="inferred from homology"/>
<organism evidence="10 11">
    <name type="scientific">Cronobacter sakazakii (strain ATCC BAA-894)</name>
    <name type="common">Enterobacter sakazakii</name>
    <dbReference type="NCBI Taxonomy" id="290339"/>
    <lineage>
        <taxon>Bacteria</taxon>
        <taxon>Pseudomonadati</taxon>
        <taxon>Pseudomonadota</taxon>
        <taxon>Gammaproteobacteria</taxon>
        <taxon>Enterobacterales</taxon>
        <taxon>Enterobacteriaceae</taxon>
        <taxon>Cronobacter</taxon>
    </lineage>
</organism>
<gene>
    <name evidence="10" type="ordered locus">ESA_pESA3p05532</name>
</gene>
<protein>
    <recommendedName>
        <fullName evidence="9">Methyl-accepting transducer domain-containing protein</fullName>
    </recommendedName>
</protein>
<keyword evidence="4 6" id="KW-0807">Transducer</keyword>
<reference evidence="11" key="1">
    <citation type="journal article" date="2010" name="PLoS ONE">
        <title>Genome sequence of Cronobacter sakazakii BAA-894 and comparative genomic hybridization analysis with other Cronobacter species.</title>
        <authorList>
            <person name="Kucerova E."/>
            <person name="Clifton S.W."/>
            <person name="Xia X.Q."/>
            <person name="Long F."/>
            <person name="Porwollik S."/>
            <person name="Fulton L."/>
            <person name="Fronick C."/>
            <person name="Minx P."/>
            <person name="Kyung K."/>
            <person name="Warren W."/>
            <person name="Fulton R."/>
            <person name="Feng D."/>
            <person name="Wollam A."/>
            <person name="Shah N."/>
            <person name="Bhonagiri V."/>
            <person name="Nash W.E."/>
            <person name="Hallsworth-Pepin K."/>
            <person name="Wilson R.K."/>
            <person name="McClelland M."/>
            <person name="Forsythe S.J."/>
        </authorList>
    </citation>
    <scope>NUCLEOTIDE SEQUENCE [LARGE SCALE GENOMIC DNA]</scope>
    <source>
        <strain evidence="11">ATCC BAA-894</strain>
    </source>
</reference>
<accession>A7MRD5</accession>
<dbReference type="Proteomes" id="UP000000260">
    <property type="component" value="Plasmid pESA3"/>
</dbReference>
<name>A7MRD5_CROS8</name>
<evidence type="ECO:0000256" key="7">
    <source>
        <dbReference type="SAM" id="Coils"/>
    </source>
</evidence>
<keyword evidence="2" id="KW-0488">Methylation</keyword>
<dbReference type="GO" id="GO:0007165">
    <property type="term" value="P:signal transduction"/>
    <property type="evidence" value="ECO:0007669"/>
    <property type="project" value="UniProtKB-KW"/>
</dbReference>
<dbReference type="CDD" id="cd11386">
    <property type="entry name" value="MCP_signal"/>
    <property type="match status" value="1"/>
</dbReference>
<keyword evidence="3" id="KW-0145">Chemotaxis</keyword>
<dbReference type="Gene3D" id="3.30.450.20">
    <property type="entry name" value="PAS domain"/>
    <property type="match status" value="2"/>
</dbReference>
<sequence length="660" mass="70860">MSRLSGGVREKRMIAQHPSKRRLKTKTLMLLSIFVTITAGFGITMGLLLWQSMSQQEYVAKKHLQQIAQTETLEVSRRLDSALTAARDVGISAWSLRESGLNDRKGLEQLLVSFLRAHDDFLSMSLTFEPNAFDANDATFAGQAGQDPKGRYARYVDRDSAGNPALHNLVDYETPGSGDYYVLPRQRQKDVIIEPYIYPYNGVDVMLTSIAAPIMRDGKFQGSVTSDFSLETLQRMVGAIKPWDGVGYALLLSADNKVISAPDKATIGKPYKGTVTGREVIRYDDPVLGEPAFITWNTIAVGNSGTPWKLAVVTPVSVVMAEAWQGLINALILMVLSIAVVSLVVALVFTRKVARPVGGEPLEASEIALSVAHGNLNNAIPVQQGDTRSIFYALSTMQSRLREIVGDISDASHSVRAGSSEIAAGNTDLASRTEEQAAAIVETAASMEEISATVKNNAESASRAIVLTEHAKDIAGAGEALVDRVVHVMSQVDESSQKISDITSIIDSIAFQTNILALNAAVEAARAGEQGRGFAVVAGEVRTLASRSANAAKEISQLIAESTGRVGQGVTLVNETGSTMKQIIEAVTSVHLAINEIVRALDEQTRGVDQISVAVNQMDSVTQQNASLVQQVSAAAMSLEEQAKALETALAFFSTRQQRG</sequence>
<dbReference type="SMART" id="SM00283">
    <property type="entry name" value="MA"/>
    <property type="match status" value="1"/>
</dbReference>
<dbReference type="Gene3D" id="1.10.287.950">
    <property type="entry name" value="Methyl-accepting chemotaxis protein"/>
    <property type="match status" value="1"/>
</dbReference>
<keyword evidence="7" id="KW-0175">Coiled coil</keyword>
<feature type="domain" description="Methyl-accepting transducer" evidence="9">
    <location>
        <begin position="411"/>
        <end position="640"/>
    </location>
</feature>
<feature type="transmembrane region" description="Helical" evidence="8">
    <location>
        <begin position="28"/>
        <end position="50"/>
    </location>
</feature>
<evidence type="ECO:0000256" key="8">
    <source>
        <dbReference type="SAM" id="Phobius"/>
    </source>
</evidence>
<evidence type="ECO:0000313" key="10">
    <source>
        <dbReference type="EMBL" id="ABU79729.1"/>
    </source>
</evidence>
<keyword evidence="8" id="KW-1133">Transmembrane helix</keyword>
<dbReference type="Pfam" id="PF00015">
    <property type="entry name" value="MCPsignal"/>
    <property type="match status" value="1"/>
</dbReference>
<dbReference type="KEGG" id="esa:ESA_pESA3p05532"/>
<dbReference type="Pfam" id="PF22673">
    <property type="entry name" value="MCP-like_PDC_1"/>
    <property type="match status" value="1"/>
</dbReference>
<dbReference type="PROSITE" id="PS50111">
    <property type="entry name" value="CHEMOTAXIS_TRANSDUC_2"/>
    <property type="match status" value="1"/>
</dbReference>
<dbReference type="InterPro" id="IPR004090">
    <property type="entry name" value="Chemotax_Me-accpt_rcpt"/>
</dbReference>
<evidence type="ECO:0000256" key="3">
    <source>
        <dbReference type="ARBA" id="ARBA00022500"/>
    </source>
</evidence>
<keyword evidence="11" id="KW-1185">Reference proteome</keyword>
<dbReference type="CDD" id="cd12913">
    <property type="entry name" value="PDC1_MCP_like"/>
    <property type="match status" value="1"/>
</dbReference>
<dbReference type="GO" id="GO:0004888">
    <property type="term" value="F:transmembrane signaling receptor activity"/>
    <property type="evidence" value="ECO:0007669"/>
    <property type="project" value="InterPro"/>
</dbReference>
<dbReference type="GO" id="GO:0006935">
    <property type="term" value="P:chemotaxis"/>
    <property type="evidence" value="ECO:0007669"/>
    <property type="project" value="UniProtKB-KW"/>
</dbReference>
<dbReference type="PRINTS" id="PR00260">
    <property type="entry name" value="CHEMTRNSDUCR"/>
</dbReference>
<dbReference type="HOGENOM" id="CLU_000445_107_12_6"/>
<evidence type="ECO:0000256" key="5">
    <source>
        <dbReference type="ARBA" id="ARBA00029447"/>
    </source>
</evidence>
<keyword evidence="8" id="KW-0472">Membrane</keyword>
<dbReference type="GO" id="GO:0005886">
    <property type="term" value="C:plasma membrane"/>
    <property type="evidence" value="ECO:0007669"/>
    <property type="project" value="UniProtKB-SubCell"/>
</dbReference>
<evidence type="ECO:0000256" key="4">
    <source>
        <dbReference type="ARBA" id="ARBA00023224"/>
    </source>
</evidence>
<dbReference type="PANTHER" id="PTHR43531">
    <property type="entry name" value="PROTEIN ICFG"/>
    <property type="match status" value="1"/>
</dbReference>
<dbReference type="SUPFAM" id="SSF58104">
    <property type="entry name" value="Methyl-accepting chemotaxis protein (MCP) signaling domain"/>
    <property type="match status" value="1"/>
</dbReference>
<dbReference type="AlphaFoldDB" id="A7MRD5"/>
<keyword evidence="8" id="KW-0812">Transmembrane</keyword>
<geneLocation type="plasmid" evidence="10 11">
    <name>pESA3</name>
</geneLocation>
<evidence type="ECO:0000256" key="1">
    <source>
        <dbReference type="ARBA" id="ARBA00004429"/>
    </source>
</evidence>
<feature type="coiled-coil region" evidence="7">
    <location>
        <begin position="629"/>
        <end position="656"/>
    </location>
</feature>
<evidence type="ECO:0000259" key="9">
    <source>
        <dbReference type="PROSITE" id="PS50111"/>
    </source>
</evidence>
<dbReference type="InterPro" id="IPR004089">
    <property type="entry name" value="MCPsignal_dom"/>
</dbReference>
<dbReference type="PANTHER" id="PTHR43531:SF14">
    <property type="entry name" value="METHYL-ACCEPTING CHEMOTAXIS PROTEIN I-RELATED"/>
    <property type="match status" value="1"/>
</dbReference>
<evidence type="ECO:0000256" key="2">
    <source>
        <dbReference type="ARBA" id="ARBA00022481"/>
    </source>
</evidence>
<comment type="similarity">
    <text evidence="5">Belongs to the methyl-accepting chemotaxis (MCP) protein family.</text>
</comment>
<dbReference type="InterPro" id="IPR051310">
    <property type="entry name" value="MCP_chemotaxis"/>
</dbReference>
<dbReference type="EMBL" id="CP000785">
    <property type="protein sequence ID" value="ABU79729.1"/>
    <property type="molecule type" value="Genomic_DNA"/>
</dbReference>
<feature type="transmembrane region" description="Helical" evidence="8">
    <location>
        <begin position="327"/>
        <end position="349"/>
    </location>
</feature>